<keyword evidence="1" id="KW-1133">Transmembrane helix</keyword>
<dbReference type="Proteomes" id="UP000317648">
    <property type="component" value="Chromosome"/>
</dbReference>
<feature type="transmembrane region" description="Helical" evidence="1">
    <location>
        <begin position="43"/>
        <end position="63"/>
    </location>
</feature>
<protein>
    <submittedName>
        <fullName evidence="2">Uncharacterized protein</fullName>
    </submittedName>
</protein>
<feature type="transmembrane region" description="Helical" evidence="1">
    <location>
        <begin position="254"/>
        <end position="279"/>
    </location>
</feature>
<accession>A0A518DM46</accession>
<name>A0A518DM46_9BACT</name>
<organism evidence="2 3">
    <name type="scientific">Lignipirellula cremea</name>
    <dbReference type="NCBI Taxonomy" id="2528010"/>
    <lineage>
        <taxon>Bacteria</taxon>
        <taxon>Pseudomonadati</taxon>
        <taxon>Planctomycetota</taxon>
        <taxon>Planctomycetia</taxon>
        <taxon>Pirellulales</taxon>
        <taxon>Pirellulaceae</taxon>
        <taxon>Lignipirellula</taxon>
    </lineage>
</organism>
<keyword evidence="1" id="KW-0472">Membrane</keyword>
<sequence>MTKLRIRVIRGSILGALILGFLAVDFVGILACAEALIFWDFAVLHMLVGAIVAQVVLLAAWSVMGPGNWVWRWPCCLALAAACWSAGVGGLRWAEFSLVDPLGAVSLLGALWFCGLTLAWIPLGIAVGGFGWRLTYALEADRSERAGWYFQLKDLLLASAFIGLMLGPASFVLPPGAGWQVFAFFAAVDEAVVSILAQTGAFMAYQLAIVLPWVWVAFARPRANIWRIGACVISTWLLLEIEMAVAIFTIELEFAPVVVLFHCVEFACLLLPLIAFRLAGLQLVRISPRDAAKDEAAEESTDG</sequence>
<feature type="transmembrane region" description="Helical" evidence="1">
    <location>
        <begin position="110"/>
        <end position="134"/>
    </location>
</feature>
<evidence type="ECO:0000313" key="2">
    <source>
        <dbReference type="EMBL" id="QDU92905.1"/>
    </source>
</evidence>
<keyword evidence="3" id="KW-1185">Reference proteome</keyword>
<feature type="transmembrane region" description="Helical" evidence="1">
    <location>
        <begin position="155"/>
        <end position="173"/>
    </location>
</feature>
<evidence type="ECO:0000313" key="3">
    <source>
        <dbReference type="Proteomes" id="UP000317648"/>
    </source>
</evidence>
<evidence type="ECO:0000256" key="1">
    <source>
        <dbReference type="SAM" id="Phobius"/>
    </source>
</evidence>
<dbReference type="KEGG" id="lcre:Pla8534_06780"/>
<gene>
    <name evidence="2" type="ORF">Pla8534_06780</name>
</gene>
<feature type="transmembrane region" description="Helical" evidence="1">
    <location>
        <begin position="70"/>
        <end position="90"/>
    </location>
</feature>
<feature type="transmembrane region" description="Helical" evidence="1">
    <location>
        <begin position="12"/>
        <end position="37"/>
    </location>
</feature>
<proteinExistence type="predicted"/>
<feature type="transmembrane region" description="Helical" evidence="1">
    <location>
        <begin position="193"/>
        <end position="218"/>
    </location>
</feature>
<dbReference type="EMBL" id="CP036433">
    <property type="protein sequence ID" value="QDU92905.1"/>
    <property type="molecule type" value="Genomic_DNA"/>
</dbReference>
<dbReference type="RefSeq" id="WP_145049255.1">
    <property type="nucleotide sequence ID" value="NZ_CP036433.1"/>
</dbReference>
<reference evidence="2 3" key="1">
    <citation type="submission" date="2019-02" db="EMBL/GenBank/DDBJ databases">
        <title>Deep-cultivation of Planctomycetes and their phenomic and genomic characterization uncovers novel biology.</title>
        <authorList>
            <person name="Wiegand S."/>
            <person name="Jogler M."/>
            <person name="Boedeker C."/>
            <person name="Pinto D."/>
            <person name="Vollmers J."/>
            <person name="Rivas-Marin E."/>
            <person name="Kohn T."/>
            <person name="Peeters S.H."/>
            <person name="Heuer A."/>
            <person name="Rast P."/>
            <person name="Oberbeckmann S."/>
            <person name="Bunk B."/>
            <person name="Jeske O."/>
            <person name="Meyerdierks A."/>
            <person name="Storesund J.E."/>
            <person name="Kallscheuer N."/>
            <person name="Luecker S."/>
            <person name="Lage O.M."/>
            <person name="Pohl T."/>
            <person name="Merkel B.J."/>
            <person name="Hornburger P."/>
            <person name="Mueller R.-W."/>
            <person name="Bruemmer F."/>
            <person name="Labrenz M."/>
            <person name="Spormann A.M."/>
            <person name="Op den Camp H."/>
            <person name="Overmann J."/>
            <person name="Amann R."/>
            <person name="Jetten M.S.M."/>
            <person name="Mascher T."/>
            <person name="Medema M.H."/>
            <person name="Devos D.P."/>
            <person name="Kaster A.-K."/>
            <person name="Ovreas L."/>
            <person name="Rohde M."/>
            <person name="Galperin M.Y."/>
            <person name="Jogler C."/>
        </authorList>
    </citation>
    <scope>NUCLEOTIDE SEQUENCE [LARGE SCALE GENOMIC DNA]</scope>
    <source>
        <strain evidence="2 3">Pla85_3_4</strain>
    </source>
</reference>
<feature type="transmembrane region" description="Helical" evidence="1">
    <location>
        <begin position="225"/>
        <end position="248"/>
    </location>
</feature>
<keyword evidence="1" id="KW-0812">Transmembrane</keyword>
<dbReference type="AlphaFoldDB" id="A0A518DM46"/>